<organism evidence="2 3">
    <name type="scientific">Myotis lucifugus</name>
    <name type="common">Little brown bat</name>
    <dbReference type="NCBI Taxonomy" id="59463"/>
    <lineage>
        <taxon>Eukaryota</taxon>
        <taxon>Metazoa</taxon>
        <taxon>Chordata</taxon>
        <taxon>Craniata</taxon>
        <taxon>Vertebrata</taxon>
        <taxon>Euteleostomi</taxon>
        <taxon>Mammalia</taxon>
        <taxon>Eutheria</taxon>
        <taxon>Laurasiatheria</taxon>
        <taxon>Chiroptera</taxon>
        <taxon>Yangochiroptera</taxon>
        <taxon>Vespertilionidae</taxon>
        <taxon>Myotis</taxon>
    </lineage>
</organism>
<dbReference type="AlphaFoldDB" id="G1QGE0"/>
<dbReference type="EMBL" id="AAPE02021851">
    <property type="status" value="NOT_ANNOTATED_CDS"/>
    <property type="molecule type" value="Genomic_DNA"/>
</dbReference>
<keyword evidence="3" id="KW-1185">Reference proteome</keyword>
<reference evidence="2" key="3">
    <citation type="submission" date="2025-09" db="UniProtKB">
        <authorList>
            <consortium name="Ensembl"/>
        </authorList>
    </citation>
    <scope>IDENTIFICATION</scope>
</reference>
<proteinExistence type="predicted"/>
<dbReference type="HOGENOM" id="CLU_2903584_0_0_1"/>
<feature type="region of interest" description="Disordered" evidence="1">
    <location>
        <begin position="25"/>
        <end position="62"/>
    </location>
</feature>
<dbReference type="InParanoid" id="G1QGE0"/>
<evidence type="ECO:0000313" key="2">
    <source>
        <dbReference type="Ensembl" id="ENSMLUP00000022773.1"/>
    </source>
</evidence>
<accession>G1QGE0</accession>
<protein>
    <submittedName>
        <fullName evidence="2">Uncharacterized protein</fullName>
    </submittedName>
</protein>
<sequence>MYRGREREDTTQFLYEINKKVSASERDIVQPGERENKDSFTQQQKHKLHSEKKVKNVSTLLE</sequence>
<reference evidence="2 3" key="1">
    <citation type="journal article" date="2011" name="Nature">
        <title>A high-resolution map of human evolutionary constraint using 29 mammals.</title>
        <authorList>
            <person name="Lindblad-Toh K."/>
            <person name="Garber M."/>
            <person name="Zuk O."/>
            <person name="Lin M.F."/>
            <person name="Parker B.J."/>
            <person name="Washietl S."/>
            <person name="Kheradpour P."/>
            <person name="Ernst J."/>
            <person name="Jordan G."/>
            <person name="Mauceli E."/>
            <person name="Ward L.D."/>
            <person name="Lowe C.B."/>
            <person name="Holloway A.K."/>
            <person name="Clamp M."/>
            <person name="Gnerre S."/>
            <person name="Alfoldi J."/>
            <person name="Beal K."/>
            <person name="Chang J."/>
            <person name="Clawson H."/>
            <person name="Cuff J."/>
            <person name="Di Palma F."/>
            <person name="Fitzgerald S."/>
            <person name="Flicek P."/>
            <person name="Guttman M."/>
            <person name="Hubisz M.J."/>
            <person name="Jaffe D.B."/>
            <person name="Jungreis I."/>
            <person name="Kent W.J."/>
            <person name="Kostka D."/>
            <person name="Lara M."/>
            <person name="Martins A.L."/>
            <person name="Massingham T."/>
            <person name="Moltke I."/>
            <person name="Raney B.J."/>
            <person name="Rasmussen M.D."/>
            <person name="Robinson J."/>
            <person name="Stark A."/>
            <person name="Vilella A.J."/>
            <person name="Wen J."/>
            <person name="Xie X."/>
            <person name="Zody M.C."/>
            <person name="Baldwin J."/>
            <person name="Bloom T."/>
            <person name="Chin C.W."/>
            <person name="Heiman D."/>
            <person name="Nicol R."/>
            <person name="Nusbaum C."/>
            <person name="Young S."/>
            <person name="Wilkinson J."/>
            <person name="Worley K.C."/>
            <person name="Kovar C.L."/>
            <person name="Muzny D.M."/>
            <person name="Gibbs R.A."/>
            <person name="Cree A."/>
            <person name="Dihn H.H."/>
            <person name="Fowler G."/>
            <person name="Jhangiani S."/>
            <person name="Joshi V."/>
            <person name="Lee S."/>
            <person name="Lewis L.R."/>
            <person name="Nazareth L.V."/>
            <person name="Okwuonu G."/>
            <person name="Santibanez J."/>
            <person name="Warren W.C."/>
            <person name="Mardis E.R."/>
            <person name="Weinstock G.M."/>
            <person name="Wilson R.K."/>
            <person name="Delehaunty K."/>
            <person name="Dooling D."/>
            <person name="Fronik C."/>
            <person name="Fulton L."/>
            <person name="Fulton B."/>
            <person name="Graves T."/>
            <person name="Minx P."/>
            <person name="Sodergren E."/>
            <person name="Birney E."/>
            <person name="Margulies E.H."/>
            <person name="Herrero J."/>
            <person name="Green E.D."/>
            <person name="Haussler D."/>
            <person name="Siepel A."/>
            <person name="Goldman N."/>
            <person name="Pollard K.S."/>
            <person name="Pedersen J.S."/>
            <person name="Lander E.S."/>
            <person name="Kellis M."/>
        </authorList>
    </citation>
    <scope>NUCLEOTIDE SEQUENCE [LARGE SCALE GENOMIC DNA]</scope>
</reference>
<reference evidence="2" key="2">
    <citation type="submission" date="2025-08" db="UniProtKB">
        <authorList>
            <consortium name="Ensembl"/>
        </authorList>
    </citation>
    <scope>IDENTIFICATION</scope>
</reference>
<dbReference type="Proteomes" id="UP000001074">
    <property type="component" value="Unassembled WGS sequence"/>
</dbReference>
<feature type="compositionally biased region" description="Basic and acidic residues" evidence="1">
    <location>
        <begin position="25"/>
        <end position="38"/>
    </location>
</feature>
<evidence type="ECO:0000256" key="1">
    <source>
        <dbReference type="SAM" id="MobiDB-lite"/>
    </source>
</evidence>
<name>G1QGE0_MYOLU</name>
<evidence type="ECO:0000313" key="3">
    <source>
        <dbReference type="Proteomes" id="UP000001074"/>
    </source>
</evidence>
<dbReference type="Ensembl" id="ENSMLUT00000026169.1">
    <property type="protein sequence ID" value="ENSMLUP00000022773.1"/>
    <property type="gene ID" value="ENSMLUG00000026352.1"/>
</dbReference>